<comment type="caution">
    <text evidence="2">The sequence shown here is derived from an EMBL/GenBank/DDBJ whole genome shotgun (WGS) entry which is preliminary data.</text>
</comment>
<feature type="region of interest" description="Disordered" evidence="1">
    <location>
        <begin position="84"/>
        <end position="112"/>
    </location>
</feature>
<keyword evidence="3" id="KW-1185">Reference proteome</keyword>
<gene>
    <name evidence="2" type="ORF">AVEN_97755_1</name>
</gene>
<proteinExistence type="predicted"/>
<reference evidence="2 3" key="1">
    <citation type="journal article" date="2019" name="Sci. Rep.">
        <title>Orb-weaving spider Araneus ventricosus genome elucidates the spidroin gene catalogue.</title>
        <authorList>
            <person name="Kono N."/>
            <person name="Nakamura H."/>
            <person name="Ohtoshi R."/>
            <person name="Moran D.A.P."/>
            <person name="Shinohara A."/>
            <person name="Yoshida Y."/>
            <person name="Fujiwara M."/>
            <person name="Mori M."/>
            <person name="Tomita M."/>
            <person name="Arakawa K."/>
        </authorList>
    </citation>
    <scope>NUCLEOTIDE SEQUENCE [LARGE SCALE GENOMIC DNA]</scope>
</reference>
<evidence type="ECO:0000313" key="2">
    <source>
        <dbReference type="EMBL" id="GBM23349.1"/>
    </source>
</evidence>
<dbReference type="AlphaFoldDB" id="A0A4Y2E4W4"/>
<dbReference type="Proteomes" id="UP000499080">
    <property type="component" value="Unassembled WGS sequence"/>
</dbReference>
<accession>A0A4Y2E4W4</accession>
<name>A0A4Y2E4W4_ARAVE</name>
<dbReference type="EMBL" id="BGPR01000496">
    <property type="protein sequence ID" value="GBM23349.1"/>
    <property type="molecule type" value="Genomic_DNA"/>
</dbReference>
<evidence type="ECO:0000256" key="1">
    <source>
        <dbReference type="SAM" id="MobiDB-lite"/>
    </source>
</evidence>
<organism evidence="2 3">
    <name type="scientific">Araneus ventricosus</name>
    <name type="common">Orbweaver spider</name>
    <name type="synonym">Epeira ventricosa</name>
    <dbReference type="NCBI Taxonomy" id="182803"/>
    <lineage>
        <taxon>Eukaryota</taxon>
        <taxon>Metazoa</taxon>
        <taxon>Ecdysozoa</taxon>
        <taxon>Arthropoda</taxon>
        <taxon>Chelicerata</taxon>
        <taxon>Arachnida</taxon>
        <taxon>Araneae</taxon>
        <taxon>Araneomorphae</taxon>
        <taxon>Entelegynae</taxon>
        <taxon>Araneoidea</taxon>
        <taxon>Araneidae</taxon>
        <taxon>Araneus</taxon>
    </lineage>
</organism>
<evidence type="ECO:0000313" key="3">
    <source>
        <dbReference type="Proteomes" id="UP000499080"/>
    </source>
</evidence>
<sequence>MAFINYKVKSENGKKEFIIIIINPPGGTNQIRFRYPFNRKPCYPRRYDSSSTEAGLLVANHLATARTLPKEIRTIRGVRTLSTPKGSDFLRSDPQATHLGTSGAPRGITISA</sequence>
<protein>
    <submittedName>
        <fullName evidence="2">Uncharacterized protein</fullName>
    </submittedName>
</protein>